<evidence type="ECO:0000313" key="2">
    <source>
        <dbReference type="EMBL" id="AUO15231.1"/>
    </source>
</evidence>
<sequence>MDAAGNWHSRIEDSDEQGKLTVSESVGGVVPYSGTGSVAAHIWNGDALNDNGLVGAGGEILLNIQTHRSGSCLYPIAIFPV</sequence>
<protein>
    <submittedName>
        <fullName evidence="2">WSSV475</fullName>
    </submittedName>
</protein>
<accession>A0A2I6SCD8</accession>
<feature type="compositionally biased region" description="Basic and acidic residues" evidence="1">
    <location>
        <begin position="9"/>
        <end position="18"/>
    </location>
</feature>
<dbReference type="Proteomes" id="UP000267352">
    <property type="component" value="Segment"/>
</dbReference>
<feature type="region of interest" description="Disordered" evidence="1">
    <location>
        <begin position="1"/>
        <end position="20"/>
    </location>
</feature>
<reference evidence="2" key="2">
    <citation type="journal article" date="2018" name="Genome Announc.">
        <title>First Report of a Complete Genome Sequence of White spot syndrome virus from India.</title>
        <authorList>
            <person name="Vinaya Kumar K."/>
            <person name="Shekhar M.S."/>
            <person name="Otta S.K."/>
            <person name="Karthic K."/>
            <person name="Ashok Kumar J."/>
            <person name="Gopikrishna G."/>
            <person name="Vijayan K.K."/>
        </authorList>
    </citation>
    <scope>NUCLEOTIDE SEQUENCE</scope>
    <source>
        <strain evidence="2">IN_AP4RU</strain>
    </source>
</reference>
<name>A0A2I6SCD8_9VIRU</name>
<dbReference type="EMBL" id="MG702567">
    <property type="protein sequence ID" value="AUO15231.1"/>
    <property type="molecule type" value="Genomic_DNA"/>
</dbReference>
<reference evidence="2" key="1">
    <citation type="submission" date="2017-12" db="EMBL/GenBank/DDBJ databases">
        <authorList>
            <person name="Katneni V.K."/>
            <person name="Shekhar M.S."/>
            <person name="Otta S.K."/>
            <person name="Karthic K."/>
            <person name="Jangam A.K."/>
            <person name="Gopikrishna G."/>
            <person name="Vijayan K.K."/>
        </authorList>
    </citation>
    <scope>NUCLEOTIDE SEQUENCE [LARGE SCALE GENOMIC DNA]</scope>
    <source>
        <strain evidence="2">IN_AP4RU</strain>
    </source>
</reference>
<proteinExistence type="predicted"/>
<organism evidence="2">
    <name type="scientific">White spot syndrome virus</name>
    <dbReference type="NCBI Taxonomy" id="342409"/>
    <lineage>
        <taxon>Viruses</taxon>
        <taxon>Viruses incertae sedis</taxon>
        <taxon>Naldaviricetes</taxon>
        <taxon>Nimaviridae</taxon>
        <taxon>Whispovirus</taxon>
    </lineage>
</organism>
<evidence type="ECO:0000256" key="1">
    <source>
        <dbReference type="SAM" id="MobiDB-lite"/>
    </source>
</evidence>